<dbReference type="SMART" id="SM00448">
    <property type="entry name" value="REC"/>
    <property type="match status" value="1"/>
</dbReference>
<dbReference type="InterPro" id="IPR000014">
    <property type="entry name" value="PAS"/>
</dbReference>
<dbReference type="InterPro" id="IPR036890">
    <property type="entry name" value="HATPase_C_sf"/>
</dbReference>
<dbReference type="Gene3D" id="3.30.565.10">
    <property type="entry name" value="Histidine kinase-like ATPase, C-terminal domain"/>
    <property type="match status" value="1"/>
</dbReference>
<dbReference type="PROSITE" id="PS50109">
    <property type="entry name" value="HIS_KIN"/>
    <property type="match status" value="1"/>
</dbReference>
<dbReference type="Pfam" id="PF00512">
    <property type="entry name" value="HisKA"/>
    <property type="match status" value="1"/>
</dbReference>
<evidence type="ECO:0000259" key="6">
    <source>
        <dbReference type="PROSITE" id="PS50110"/>
    </source>
</evidence>
<dbReference type="InterPro" id="IPR003594">
    <property type="entry name" value="HATPase_dom"/>
</dbReference>
<dbReference type="AlphaFoldDB" id="A0A934R835"/>
<keyword evidence="10" id="KW-1185">Reference proteome</keyword>
<dbReference type="Gene3D" id="3.30.450.20">
    <property type="entry name" value="PAS domain"/>
    <property type="match status" value="1"/>
</dbReference>
<evidence type="ECO:0000256" key="2">
    <source>
        <dbReference type="ARBA" id="ARBA00012438"/>
    </source>
</evidence>
<dbReference type="SMART" id="SM00387">
    <property type="entry name" value="HATPase_c"/>
    <property type="match status" value="1"/>
</dbReference>
<evidence type="ECO:0000313" key="10">
    <source>
        <dbReference type="Proteomes" id="UP000658278"/>
    </source>
</evidence>
<dbReference type="InterPro" id="IPR035965">
    <property type="entry name" value="PAS-like_dom_sf"/>
</dbReference>
<dbReference type="Gene3D" id="3.40.50.2300">
    <property type="match status" value="1"/>
</dbReference>
<dbReference type="InterPro" id="IPR004358">
    <property type="entry name" value="Sig_transdc_His_kin-like_C"/>
</dbReference>
<dbReference type="FunFam" id="3.30.450.20:FF:000099">
    <property type="entry name" value="Sensory box sensor histidine kinase"/>
    <property type="match status" value="1"/>
</dbReference>
<dbReference type="Proteomes" id="UP000658278">
    <property type="component" value="Unassembled WGS sequence"/>
</dbReference>
<dbReference type="InterPro" id="IPR011006">
    <property type="entry name" value="CheY-like_superfamily"/>
</dbReference>
<dbReference type="SUPFAM" id="SSF47384">
    <property type="entry name" value="Homodimeric domain of signal transducing histidine kinase"/>
    <property type="match status" value="1"/>
</dbReference>
<dbReference type="InterPro" id="IPR000700">
    <property type="entry name" value="PAS-assoc_C"/>
</dbReference>
<feature type="domain" description="Response regulatory" evidence="6">
    <location>
        <begin position="394"/>
        <end position="514"/>
    </location>
</feature>
<evidence type="ECO:0000259" key="7">
    <source>
        <dbReference type="PROSITE" id="PS50112"/>
    </source>
</evidence>
<sequence>MPNSSESDSAQQTADSLEEEALQHVAEVLPHIVWTGTPEGSVDFISPQLSEYTGVQPDDEGFLDWTGYVHPDDLELVVSRWSEARERKQTYSAEQRLRSKRGGYKWFIARAEPVIGEDGEVTKWCGTLTSIHEHKVAERKLKSASRQKDEFIAMLGHELRNPLAAIAASHLALSKEGLGEEDRRGALNILGRQINHLTRLVNDTVDVARLSFGKLRLDTQPLELNQLVADWAEGYRSVVEEGGYRLKVELEADEIWVDGDAVRLSQCINNLVGNAMKFAESGTEVVVRTTSDPSGDHAEIRVIDSGVGLDGEEVENLFKRFTQGRGAGVQDVGGLGLGLSVVREIMQMHEGAVEGSSRGKGRGATFTLKMPIGKKPDVAAEREEEQSEDPQAKSILLVEDNTSVARSLELFLQLEGHSVTLAADGKEAFEKLATDRFDLILSDLTLPGEISGWDIASRVQHDFANTPDDLPYLVALSGHALPEHVEKSKAAGFEEHIAKPPSLDQLRAVLSRASGPA</sequence>
<dbReference type="PROSITE" id="PS50110">
    <property type="entry name" value="RESPONSE_REGULATORY"/>
    <property type="match status" value="1"/>
</dbReference>
<dbReference type="InterPro" id="IPR001789">
    <property type="entry name" value="Sig_transdc_resp-reg_receiver"/>
</dbReference>
<evidence type="ECO:0000313" key="9">
    <source>
        <dbReference type="EMBL" id="MBK1825640.1"/>
    </source>
</evidence>
<dbReference type="EC" id="2.7.13.3" evidence="2"/>
<dbReference type="Gene3D" id="1.10.287.130">
    <property type="match status" value="1"/>
</dbReference>
<dbReference type="PROSITE" id="PS50112">
    <property type="entry name" value="PAS"/>
    <property type="match status" value="1"/>
</dbReference>
<dbReference type="GO" id="GO:0000155">
    <property type="term" value="F:phosphorelay sensor kinase activity"/>
    <property type="evidence" value="ECO:0007669"/>
    <property type="project" value="InterPro"/>
</dbReference>
<evidence type="ECO:0000256" key="4">
    <source>
        <dbReference type="PROSITE-ProRule" id="PRU00169"/>
    </source>
</evidence>
<evidence type="ECO:0000256" key="1">
    <source>
        <dbReference type="ARBA" id="ARBA00000085"/>
    </source>
</evidence>
<dbReference type="PRINTS" id="PR00344">
    <property type="entry name" value="BCTRLSENSOR"/>
</dbReference>
<dbReference type="InterPro" id="IPR036097">
    <property type="entry name" value="HisK_dim/P_sf"/>
</dbReference>
<protein>
    <recommendedName>
        <fullName evidence="2">histidine kinase</fullName>
        <ecNumber evidence="2">2.7.13.3</ecNumber>
    </recommendedName>
</protein>
<dbReference type="InterPro" id="IPR003661">
    <property type="entry name" value="HisK_dim/P_dom"/>
</dbReference>
<dbReference type="Pfam" id="PF08447">
    <property type="entry name" value="PAS_3"/>
    <property type="match status" value="1"/>
</dbReference>
<dbReference type="SUPFAM" id="SSF55874">
    <property type="entry name" value="ATPase domain of HSP90 chaperone/DNA topoisomerase II/histidine kinase"/>
    <property type="match status" value="1"/>
</dbReference>
<dbReference type="Pfam" id="PF00072">
    <property type="entry name" value="Response_reg"/>
    <property type="match status" value="1"/>
</dbReference>
<dbReference type="SUPFAM" id="SSF52172">
    <property type="entry name" value="CheY-like"/>
    <property type="match status" value="1"/>
</dbReference>
<keyword evidence="3 4" id="KW-0597">Phosphoprotein</keyword>
<dbReference type="PANTHER" id="PTHR43547:SF2">
    <property type="entry name" value="HYBRID SIGNAL TRANSDUCTION HISTIDINE KINASE C"/>
    <property type="match status" value="1"/>
</dbReference>
<feature type="domain" description="PAC" evidence="8">
    <location>
        <begin position="91"/>
        <end position="143"/>
    </location>
</feature>
<dbReference type="InterPro" id="IPR005467">
    <property type="entry name" value="His_kinase_dom"/>
</dbReference>
<dbReference type="EMBL" id="JAENII010000001">
    <property type="protein sequence ID" value="MBK1825640.1"/>
    <property type="molecule type" value="Genomic_DNA"/>
</dbReference>
<feature type="modified residue" description="4-aspartylphosphate" evidence="4">
    <location>
        <position position="443"/>
    </location>
</feature>
<dbReference type="SUPFAM" id="SSF55785">
    <property type="entry name" value="PYP-like sensor domain (PAS domain)"/>
    <property type="match status" value="1"/>
</dbReference>
<gene>
    <name evidence="9" type="ORF">JIN81_01300</name>
</gene>
<dbReference type="InterPro" id="IPR013655">
    <property type="entry name" value="PAS_fold_3"/>
</dbReference>
<reference evidence="9" key="1">
    <citation type="submission" date="2021-01" db="EMBL/GenBank/DDBJ databases">
        <title>Modified the classification status of verrucomicrobia.</title>
        <authorList>
            <person name="Feng X."/>
        </authorList>
    </citation>
    <scope>NUCLEOTIDE SEQUENCE</scope>
    <source>
        <strain evidence="9">KCTC 22201</strain>
    </source>
</reference>
<dbReference type="Pfam" id="PF02518">
    <property type="entry name" value="HATPase_c"/>
    <property type="match status" value="1"/>
</dbReference>
<dbReference type="NCBIfam" id="TIGR00229">
    <property type="entry name" value="sensory_box"/>
    <property type="match status" value="1"/>
</dbReference>
<comment type="catalytic activity">
    <reaction evidence="1">
        <text>ATP + protein L-histidine = ADP + protein N-phospho-L-histidine.</text>
        <dbReference type="EC" id="2.7.13.3"/>
    </reaction>
</comment>
<dbReference type="CDD" id="cd00130">
    <property type="entry name" value="PAS"/>
    <property type="match status" value="1"/>
</dbReference>
<feature type="domain" description="PAS" evidence="7">
    <location>
        <begin position="18"/>
        <end position="88"/>
    </location>
</feature>
<dbReference type="PANTHER" id="PTHR43547">
    <property type="entry name" value="TWO-COMPONENT HISTIDINE KINASE"/>
    <property type="match status" value="1"/>
</dbReference>
<comment type="caution">
    <text evidence="9">The sequence shown here is derived from an EMBL/GenBank/DDBJ whole genome shotgun (WGS) entry which is preliminary data.</text>
</comment>
<organism evidence="9 10">
    <name type="scientific">Haloferula rosea</name>
    <dbReference type="NCBI Taxonomy" id="490093"/>
    <lineage>
        <taxon>Bacteria</taxon>
        <taxon>Pseudomonadati</taxon>
        <taxon>Verrucomicrobiota</taxon>
        <taxon>Verrucomicrobiia</taxon>
        <taxon>Verrucomicrobiales</taxon>
        <taxon>Verrucomicrobiaceae</taxon>
        <taxon>Haloferula</taxon>
    </lineage>
</organism>
<evidence type="ECO:0000259" key="5">
    <source>
        <dbReference type="PROSITE" id="PS50109"/>
    </source>
</evidence>
<evidence type="ECO:0000259" key="8">
    <source>
        <dbReference type="PROSITE" id="PS50113"/>
    </source>
</evidence>
<proteinExistence type="predicted"/>
<dbReference type="PROSITE" id="PS50113">
    <property type="entry name" value="PAC"/>
    <property type="match status" value="1"/>
</dbReference>
<dbReference type="SMART" id="SM00388">
    <property type="entry name" value="HisKA"/>
    <property type="match status" value="1"/>
</dbReference>
<dbReference type="RefSeq" id="WP_200275487.1">
    <property type="nucleotide sequence ID" value="NZ_JAENII010000001.1"/>
</dbReference>
<evidence type="ECO:0000256" key="3">
    <source>
        <dbReference type="ARBA" id="ARBA00022553"/>
    </source>
</evidence>
<dbReference type="CDD" id="cd00082">
    <property type="entry name" value="HisKA"/>
    <property type="match status" value="1"/>
</dbReference>
<name>A0A934R835_9BACT</name>
<accession>A0A934R835</accession>
<feature type="domain" description="Histidine kinase" evidence="5">
    <location>
        <begin position="154"/>
        <end position="374"/>
    </location>
</feature>